<feature type="compositionally biased region" description="Basic and acidic residues" evidence="1">
    <location>
        <begin position="71"/>
        <end position="82"/>
    </location>
</feature>
<reference evidence="3" key="2">
    <citation type="submission" date="2015-01" db="EMBL/GenBank/DDBJ databases">
        <title>Evolutionary Origins and Diversification of the Mycorrhizal Mutualists.</title>
        <authorList>
            <consortium name="DOE Joint Genome Institute"/>
            <consortium name="Mycorrhizal Genomics Consortium"/>
            <person name="Kohler A."/>
            <person name="Kuo A."/>
            <person name="Nagy L.G."/>
            <person name="Floudas D."/>
            <person name="Copeland A."/>
            <person name="Barry K.W."/>
            <person name="Cichocki N."/>
            <person name="Veneault-Fourrey C."/>
            <person name="LaButti K."/>
            <person name="Lindquist E.A."/>
            <person name="Lipzen A."/>
            <person name="Lundell T."/>
            <person name="Morin E."/>
            <person name="Murat C."/>
            <person name="Riley R."/>
            <person name="Ohm R."/>
            <person name="Sun H."/>
            <person name="Tunlid A."/>
            <person name="Henrissat B."/>
            <person name="Grigoriev I.V."/>
            <person name="Hibbett D.S."/>
            <person name="Martin F."/>
        </authorList>
    </citation>
    <scope>NUCLEOTIDE SEQUENCE [LARGE SCALE GENOMIC DNA]</scope>
    <source>
        <strain evidence="3">LaAM-08-1</strain>
    </source>
</reference>
<sequence>MRQLRLAVADDRHQLPEIRIPLVSDTIKINTRVTLRKDIRPLGRSERRPNDSTKTSIFTKYSASQNPSLPRNDKDRLQSTSS</sequence>
<evidence type="ECO:0000313" key="3">
    <source>
        <dbReference type="Proteomes" id="UP000054477"/>
    </source>
</evidence>
<gene>
    <name evidence="2" type="ORF">K443DRAFT_3500</name>
</gene>
<reference evidence="2 3" key="1">
    <citation type="submission" date="2014-04" db="EMBL/GenBank/DDBJ databases">
        <authorList>
            <consortium name="DOE Joint Genome Institute"/>
            <person name="Kuo A."/>
            <person name="Kohler A."/>
            <person name="Nagy L.G."/>
            <person name="Floudas D."/>
            <person name="Copeland A."/>
            <person name="Barry K.W."/>
            <person name="Cichocki N."/>
            <person name="Veneault-Fourrey C."/>
            <person name="LaButti K."/>
            <person name="Lindquist E.A."/>
            <person name="Lipzen A."/>
            <person name="Lundell T."/>
            <person name="Morin E."/>
            <person name="Murat C."/>
            <person name="Sun H."/>
            <person name="Tunlid A."/>
            <person name="Henrissat B."/>
            <person name="Grigoriev I.V."/>
            <person name="Hibbett D.S."/>
            <person name="Martin F."/>
            <person name="Nordberg H.P."/>
            <person name="Cantor M.N."/>
            <person name="Hua S.X."/>
        </authorList>
    </citation>
    <scope>NUCLEOTIDE SEQUENCE [LARGE SCALE GENOMIC DNA]</scope>
    <source>
        <strain evidence="2 3">LaAM-08-1</strain>
    </source>
</reference>
<keyword evidence="3" id="KW-1185">Reference proteome</keyword>
<evidence type="ECO:0000256" key="1">
    <source>
        <dbReference type="SAM" id="MobiDB-lite"/>
    </source>
</evidence>
<feature type="compositionally biased region" description="Basic and acidic residues" evidence="1">
    <location>
        <begin position="40"/>
        <end position="51"/>
    </location>
</feature>
<feature type="region of interest" description="Disordered" evidence="1">
    <location>
        <begin position="40"/>
        <end position="82"/>
    </location>
</feature>
<dbReference type="HOGENOM" id="CLU_2558621_0_0_1"/>
<feature type="compositionally biased region" description="Polar residues" evidence="1">
    <location>
        <begin position="52"/>
        <end position="69"/>
    </location>
</feature>
<dbReference type="AlphaFoldDB" id="A0A0C9XLN4"/>
<dbReference type="EMBL" id="KN838556">
    <property type="protein sequence ID" value="KIK05956.1"/>
    <property type="molecule type" value="Genomic_DNA"/>
</dbReference>
<accession>A0A0C9XLN4</accession>
<evidence type="ECO:0000313" key="2">
    <source>
        <dbReference type="EMBL" id="KIK05956.1"/>
    </source>
</evidence>
<name>A0A0C9XLN4_9AGAR</name>
<protein>
    <submittedName>
        <fullName evidence="2">Unplaced genomic scaffold K443scaffold_21, whole genome shotgun sequence</fullName>
    </submittedName>
</protein>
<proteinExistence type="predicted"/>
<organism evidence="2 3">
    <name type="scientific">Laccaria amethystina LaAM-08-1</name>
    <dbReference type="NCBI Taxonomy" id="1095629"/>
    <lineage>
        <taxon>Eukaryota</taxon>
        <taxon>Fungi</taxon>
        <taxon>Dikarya</taxon>
        <taxon>Basidiomycota</taxon>
        <taxon>Agaricomycotina</taxon>
        <taxon>Agaricomycetes</taxon>
        <taxon>Agaricomycetidae</taxon>
        <taxon>Agaricales</taxon>
        <taxon>Agaricineae</taxon>
        <taxon>Hydnangiaceae</taxon>
        <taxon>Laccaria</taxon>
    </lineage>
</organism>
<dbReference type="Proteomes" id="UP000054477">
    <property type="component" value="Unassembled WGS sequence"/>
</dbReference>